<dbReference type="InterPro" id="IPR027417">
    <property type="entry name" value="P-loop_NTPase"/>
</dbReference>
<dbReference type="PANTHER" id="PTHR40396:SF1">
    <property type="entry name" value="ATPASE AAA-TYPE CORE DOMAIN-CONTAINING PROTEIN"/>
    <property type="match status" value="1"/>
</dbReference>
<evidence type="ECO:0000313" key="3">
    <source>
        <dbReference type="Proteomes" id="UP000823641"/>
    </source>
</evidence>
<protein>
    <submittedName>
        <fullName evidence="2">AAA family ATPase</fullName>
    </submittedName>
</protein>
<reference evidence="2" key="1">
    <citation type="submission" date="2020-10" db="EMBL/GenBank/DDBJ databases">
        <authorList>
            <person name="Gilroy R."/>
        </authorList>
    </citation>
    <scope>NUCLEOTIDE SEQUENCE</scope>
    <source>
        <strain evidence="2">G3-3990</strain>
    </source>
</reference>
<dbReference type="PANTHER" id="PTHR40396">
    <property type="entry name" value="ATPASE-LIKE PROTEIN"/>
    <property type="match status" value="1"/>
</dbReference>
<dbReference type="GO" id="GO:0016887">
    <property type="term" value="F:ATP hydrolysis activity"/>
    <property type="evidence" value="ECO:0007669"/>
    <property type="project" value="InterPro"/>
</dbReference>
<evidence type="ECO:0000259" key="1">
    <source>
        <dbReference type="Pfam" id="PF13304"/>
    </source>
</evidence>
<dbReference type="SUPFAM" id="SSF52540">
    <property type="entry name" value="P-loop containing nucleoside triphosphate hydrolases"/>
    <property type="match status" value="1"/>
</dbReference>
<dbReference type="InterPro" id="IPR003959">
    <property type="entry name" value="ATPase_AAA_core"/>
</dbReference>
<sequence>MLTKFAVKNYRGFADWIEWDLSKPSNYEFNQDAIREGIIKNGIIYGDNGSGKTNIGLAIFDIANHLSHKWKKPDYYLNYATAAAHLNPVEFRYTFRFDDNLLQYNYSKVAVDLKGELLDEQLYLNGKEMIYKSPTDLRISDEFALAPLAIENLRASANNISIINYLLGAVPLAESHPLLHLRNFVENMLFFRSLDYREFIGLKEGGSNIEEYIIKNNLMDDFALYLKEVSSQDFQFAQPSQGDNTLYCVMGGVKIPFFWVASTGTLNLELQYYWIKEMVNASFVFIDEFDAFYHYELSYAICKRLFDSNCQIFLTTHDTFLLTNDLLRPDCFFIIRDNEIHPICDLTDKELRLGHNLEKLYRGGTFGL</sequence>
<accession>A0A9D9HVW3</accession>
<reference evidence="2" key="2">
    <citation type="journal article" date="2021" name="PeerJ">
        <title>Extensive microbial diversity within the chicken gut microbiome revealed by metagenomics and culture.</title>
        <authorList>
            <person name="Gilroy R."/>
            <person name="Ravi A."/>
            <person name="Getino M."/>
            <person name="Pursley I."/>
            <person name="Horton D.L."/>
            <person name="Alikhan N.F."/>
            <person name="Baker D."/>
            <person name="Gharbi K."/>
            <person name="Hall N."/>
            <person name="Watson M."/>
            <person name="Adriaenssens E.M."/>
            <person name="Foster-Nyarko E."/>
            <person name="Jarju S."/>
            <person name="Secka A."/>
            <person name="Antonio M."/>
            <person name="Oren A."/>
            <person name="Chaudhuri R.R."/>
            <person name="La Ragione R."/>
            <person name="Hildebrand F."/>
            <person name="Pallen M.J."/>
        </authorList>
    </citation>
    <scope>NUCLEOTIDE SEQUENCE</scope>
    <source>
        <strain evidence="2">G3-3990</strain>
    </source>
</reference>
<proteinExistence type="predicted"/>
<comment type="caution">
    <text evidence="2">The sequence shown here is derived from an EMBL/GenBank/DDBJ whole genome shotgun (WGS) entry which is preliminary data.</text>
</comment>
<dbReference type="EMBL" id="JADIMG010000097">
    <property type="protein sequence ID" value="MBO8460768.1"/>
    <property type="molecule type" value="Genomic_DNA"/>
</dbReference>
<organism evidence="2 3">
    <name type="scientific">Candidatus Gallipaludibacter merdavium</name>
    <dbReference type="NCBI Taxonomy" id="2840839"/>
    <lineage>
        <taxon>Bacteria</taxon>
        <taxon>Pseudomonadati</taxon>
        <taxon>Bacteroidota</taxon>
        <taxon>Bacteroidia</taxon>
        <taxon>Bacteroidales</taxon>
        <taxon>Candidatus Gallipaludibacter</taxon>
    </lineage>
</organism>
<dbReference type="Proteomes" id="UP000823641">
    <property type="component" value="Unassembled WGS sequence"/>
</dbReference>
<feature type="domain" description="ATPase AAA-type core" evidence="1">
    <location>
        <begin position="43"/>
        <end position="322"/>
    </location>
</feature>
<name>A0A9D9HVW3_9BACT</name>
<dbReference type="Pfam" id="PF13304">
    <property type="entry name" value="AAA_21"/>
    <property type="match status" value="1"/>
</dbReference>
<dbReference type="GO" id="GO:0005524">
    <property type="term" value="F:ATP binding"/>
    <property type="evidence" value="ECO:0007669"/>
    <property type="project" value="InterPro"/>
</dbReference>
<evidence type="ECO:0000313" key="2">
    <source>
        <dbReference type="EMBL" id="MBO8460768.1"/>
    </source>
</evidence>
<gene>
    <name evidence="2" type="ORF">IAA73_10645</name>
</gene>
<dbReference type="AlphaFoldDB" id="A0A9D9HVW3"/>
<dbReference type="Gene3D" id="3.40.50.300">
    <property type="entry name" value="P-loop containing nucleotide triphosphate hydrolases"/>
    <property type="match status" value="1"/>
</dbReference>